<keyword evidence="3" id="KW-1185">Reference proteome</keyword>
<evidence type="ECO:0000313" key="3">
    <source>
        <dbReference type="Proteomes" id="UP001501461"/>
    </source>
</evidence>
<dbReference type="SUPFAM" id="SSF55729">
    <property type="entry name" value="Acyl-CoA N-acyltransferases (Nat)"/>
    <property type="match status" value="1"/>
</dbReference>
<dbReference type="PANTHER" id="PTHR43792">
    <property type="entry name" value="GNAT FAMILY, PUTATIVE (AFU_ORTHOLOGUE AFUA_3G00765)-RELATED-RELATED"/>
    <property type="match status" value="1"/>
</dbReference>
<comment type="caution">
    <text evidence="2">The sequence shown here is derived from an EMBL/GenBank/DDBJ whole genome shotgun (WGS) entry which is preliminary data.</text>
</comment>
<dbReference type="InterPro" id="IPR000182">
    <property type="entry name" value="GNAT_dom"/>
</dbReference>
<accession>A0ABP5FKW0</accession>
<dbReference type="Proteomes" id="UP001501461">
    <property type="component" value="Unassembled WGS sequence"/>
</dbReference>
<dbReference type="InterPro" id="IPR051531">
    <property type="entry name" value="N-acetyltransferase"/>
</dbReference>
<proteinExistence type="predicted"/>
<gene>
    <name evidence="2" type="ORF">GCM10009720_03740</name>
</gene>
<protein>
    <submittedName>
        <fullName evidence="2">GNAT family N-acetyltransferase</fullName>
    </submittedName>
</protein>
<dbReference type="InterPro" id="IPR016181">
    <property type="entry name" value="Acyl_CoA_acyltransferase"/>
</dbReference>
<reference evidence="3" key="1">
    <citation type="journal article" date="2019" name="Int. J. Syst. Evol. Microbiol.">
        <title>The Global Catalogue of Microorganisms (GCM) 10K type strain sequencing project: providing services to taxonomists for standard genome sequencing and annotation.</title>
        <authorList>
            <consortium name="The Broad Institute Genomics Platform"/>
            <consortium name="The Broad Institute Genome Sequencing Center for Infectious Disease"/>
            <person name="Wu L."/>
            <person name="Ma J."/>
        </authorList>
    </citation>
    <scope>NUCLEOTIDE SEQUENCE [LARGE SCALE GENOMIC DNA]</scope>
    <source>
        <strain evidence="3">JCM 13595</strain>
    </source>
</reference>
<feature type="domain" description="N-acetyltransferase" evidence="1">
    <location>
        <begin position="14"/>
        <end position="173"/>
    </location>
</feature>
<sequence>MLNSTLLPITDGVRSLRLLAQQDADRYLAGTQDPLVQQFGHLPEAEYSHASVQHLAETQAPAGLERGDLGLLSIVDEADTFLGSLVLFDVTRTSAEVGFWLHPEARGTGHALGALELSAALARQSGLDDLTARTVVNNDASKHILERAGFLEIARDVDKTPSGEEAPLIHYRRELRS</sequence>
<name>A0ABP5FKW0_9MICC</name>
<dbReference type="Pfam" id="PF13302">
    <property type="entry name" value="Acetyltransf_3"/>
    <property type="match status" value="1"/>
</dbReference>
<evidence type="ECO:0000259" key="1">
    <source>
        <dbReference type="PROSITE" id="PS51186"/>
    </source>
</evidence>
<dbReference type="EMBL" id="BAAAMN010000007">
    <property type="protein sequence ID" value="GAA2027260.1"/>
    <property type="molecule type" value="Genomic_DNA"/>
</dbReference>
<dbReference type="PANTHER" id="PTHR43792:SF1">
    <property type="entry name" value="N-ACETYLTRANSFERASE DOMAIN-CONTAINING PROTEIN"/>
    <property type="match status" value="1"/>
</dbReference>
<dbReference type="Gene3D" id="3.40.630.30">
    <property type="match status" value="1"/>
</dbReference>
<organism evidence="2 3">
    <name type="scientific">Yaniella flava</name>
    <dbReference type="NCBI Taxonomy" id="287930"/>
    <lineage>
        <taxon>Bacteria</taxon>
        <taxon>Bacillati</taxon>
        <taxon>Actinomycetota</taxon>
        <taxon>Actinomycetes</taxon>
        <taxon>Micrococcales</taxon>
        <taxon>Micrococcaceae</taxon>
        <taxon>Yaniella</taxon>
    </lineage>
</organism>
<dbReference type="RefSeq" id="WP_343955904.1">
    <property type="nucleotide sequence ID" value="NZ_BAAAMN010000007.1"/>
</dbReference>
<dbReference type="PROSITE" id="PS51186">
    <property type="entry name" value="GNAT"/>
    <property type="match status" value="1"/>
</dbReference>
<evidence type="ECO:0000313" key="2">
    <source>
        <dbReference type="EMBL" id="GAA2027260.1"/>
    </source>
</evidence>